<evidence type="ECO:0000313" key="11">
    <source>
        <dbReference type="Proteomes" id="UP000664832"/>
    </source>
</evidence>
<dbReference type="InterPro" id="IPR013525">
    <property type="entry name" value="ABC2_TM"/>
</dbReference>
<evidence type="ECO:0000256" key="1">
    <source>
        <dbReference type="ARBA" id="ARBA00004651"/>
    </source>
</evidence>
<feature type="domain" description="ABC transmembrane type-2" evidence="9">
    <location>
        <begin position="35"/>
        <end position="261"/>
    </location>
</feature>
<dbReference type="PANTHER" id="PTHR30413:SF10">
    <property type="entry name" value="CAPSULE POLYSACCHARIDE EXPORT INNER-MEMBRANE PROTEIN CTRC"/>
    <property type="match status" value="1"/>
</dbReference>
<dbReference type="Proteomes" id="UP000664832">
    <property type="component" value="Unassembled WGS sequence"/>
</dbReference>
<accession>A0ABS3HY98</accession>
<keyword evidence="3 8" id="KW-0813">Transport</keyword>
<dbReference type="EMBL" id="JAFLWI010000004">
    <property type="protein sequence ID" value="MBO0481444.1"/>
    <property type="molecule type" value="Genomic_DNA"/>
</dbReference>
<evidence type="ECO:0000256" key="2">
    <source>
        <dbReference type="ARBA" id="ARBA00007783"/>
    </source>
</evidence>
<reference evidence="10 11" key="1">
    <citation type="submission" date="2021-03" db="EMBL/GenBank/DDBJ databases">
        <title>Enterococcal diversity collection.</title>
        <authorList>
            <person name="Gilmore M.S."/>
            <person name="Schwartzman J."/>
            <person name="Van Tyne D."/>
            <person name="Martin M."/>
            <person name="Earl A.M."/>
            <person name="Manson A.L."/>
            <person name="Straub T."/>
            <person name="Salamzade R."/>
            <person name="Saavedra J."/>
            <person name="Lebreton F."/>
            <person name="Prichula J."/>
            <person name="Schaufler K."/>
            <person name="Gaca A."/>
            <person name="Sgardioli B."/>
            <person name="Wagenaar J."/>
            <person name="Strong T."/>
        </authorList>
    </citation>
    <scope>NUCLEOTIDE SEQUENCE [LARGE SCALE GENOMIC DNA]</scope>
    <source>
        <strain evidence="10 11">MSG2901</strain>
    </source>
</reference>
<evidence type="ECO:0000256" key="8">
    <source>
        <dbReference type="RuleBase" id="RU361157"/>
    </source>
</evidence>
<gene>
    <name evidence="10" type="ORF">JZO71_03775</name>
</gene>
<evidence type="ECO:0000313" key="10">
    <source>
        <dbReference type="EMBL" id="MBO0481444.1"/>
    </source>
</evidence>
<evidence type="ECO:0000256" key="6">
    <source>
        <dbReference type="ARBA" id="ARBA00022989"/>
    </source>
</evidence>
<feature type="transmembrane region" description="Helical" evidence="8">
    <location>
        <begin position="241"/>
        <end position="259"/>
    </location>
</feature>
<sequence length="269" mass="31538">MREVWLVIKEQLINYSIIFRMSKYEDKATYQSHYLGLLWQIFNPLIQVGIYYMVFGLGVNGGNKIDGVPYILWMIIGISTWFFINGSVFGASNSIYRQVGLVAKMKFPISILPSVSIVSNLTSYVWMTIIVVISLIKFGVSPSLYWLQYIYYFIAMICFLFAFGILNATITTLVRDYHIMLQSLFRVLFYVSGPIWNIENRNLPNTLVRLLKLNPFYYLINGFRDTFLSKAWFWEKGNYTLIFWLMLLIILTVGAHLHLKFRAKFMDYV</sequence>
<keyword evidence="7 8" id="KW-0472">Membrane</keyword>
<keyword evidence="6 8" id="KW-1133">Transmembrane helix</keyword>
<feature type="transmembrane region" description="Helical" evidence="8">
    <location>
        <begin position="111"/>
        <end position="137"/>
    </location>
</feature>
<evidence type="ECO:0000259" key="9">
    <source>
        <dbReference type="PROSITE" id="PS51012"/>
    </source>
</evidence>
<dbReference type="PROSITE" id="PS51012">
    <property type="entry name" value="ABC_TM2"/>
    <property type="match status" value="1"/>
</dbReference>
<keyword evidence="5 8" id="KW-0812">Transmembrane</keyword>
<evidence type="ECO:0000256" key="3">
    <source>
        <dbReference type="ARBA" id="ARBA00022448"/>
    </source>
</evidence>
<dbReference type="RefSeq" id="WP_206898260.1">
    <property type="nucleotide sequence ID" value="NZ_JAFLWI010000004.1"/>
</dbReference>
<feature type="transmembrane region" description="Helical" evidence="8">
    <location>
        <begin position="149"/>
        <end position="170"/>
    </location>
</feature>
<evidence type="ECO:0000256" key="4">
    <source>
        <dbReference type="ARBA" id="ARBA00022475"/>
    </source>
</evidence>
<comment type="caution">
    <text evidence="10">The sequence shown here is derived from an EMBL/GenBank/DDBJ whole genome shotgun (WGS) entry which is preliminary data.</text>
</comment>
<dbReference type="InterPro" id="IPR047817">
    <property type="entry name" value="ABC2_TM_bact-type"/>
</dbReference>
<organism evidence="10 11">
    <name type="scientific">Candidatus Enterococcus courvalinii</name>
    <dbReference type="NCBI Taxonomy" id="2815329"/>
    <lineage>
        <taxon>Bacteria</taxon>
        <taxon>Bacillati</taxon>
        <taxon>Bacillota</taxon>
        <taxon>Bacilli</taxon>
        <taxon>Lactobacillales</taxon>
        <taxon>Enterococcaceae</taxon>
        <taxon>Enterococcus</taxon>
    </lineage>
</organism>
<feature type="transmembrane region" description="Helical" evidence="8">
    <location>
        <begin position="37"/>
        <end position="58"/>
    </location>
</feature>
<protein>
    <recommendedName>
        <fullName evidence="8">Transport permease protein</fullName>
    </recommendedName>
</protein>
<comment type="subcellular location">
    <subcellularLocation>
        <location evidence="1 8">Cell membrane</location>
        <topology evidence="1 8">Multi-pass membrane protein</topology>
    </subcellularLocation>
</comment>
<evidence type="ECO:0000256" key="7">
    <source>
        <dbReference type="ARBA" id="ARBA00023136"/>
    </source>
</evidence>
<dbReference type="PANTHER" id="PTHR30413">
    <property type="entry name" value="INNER MEMBRANE TRANSPORT PERMEASE"/>
    <property type="match status" value="1"/>
</dbReference>
<comment type="similarity">
    <text evidence="2 8">Belongs to the ABC-2 integral membrane protein family.</text>
</comment>
<evidence type="ECO:0000256" key="5">
    <source>
        <dbReference type="ARBA" id="ARBA00022692"/>
    </source>
</evidence>
<comment type="caution">
    <text evidence="8">Lacks conserved residue(s) required for the propagation of feature annotation.</text>
</comment>
<keyword evidence="11" id="KW-1185">Reference proteome</keyword>
<name>A0ABS3HY98_9ENTE</name>
<dbReference type="Pfam" id="PF01061">
    <property type="entry name" value="ABC2_membrane"/>
    <property type="match status" value="1"/>
</dbReference>
<proteinExistence type="inferred from homology"/>
<feature type="transmembrane region" description="Helical" evidence="8">
    <location>
        <begin position="70"/>
        <end position="91"/>
    </location>
</feature>
<keyword evidence="4 8" id="KW-1003">Cell membrane</keyword>